<evidence type="ECO:0000313" key="1">
    <source>
        <dbReference type="EMBL" id="SVD52192.1"/>
    </source>
</evidence>
<reference evidence="1" key="1">
    <citation type="submission" date="2018-05" db="EMBL/GenBank/DDBJ databases">
        <authorList>
            <person name="Lanie J.A."/>
            <person name="Ng W.-L."/>
            <person name="Kazmierczak K.M."/>
            <person name="Andrzejewski T.M."/>
            <person name="Davidsen T.M."/>
            <person name="Wayne K.J."/>
            <person name="Tettelin H."/>
            <person name="Glass J.I."/>
            <person name="Rusch D."/>
            <person name="Podicherti R."/>
            <person name="Tsui H.-C.T."/>
            <person name="Winkler M.E."/>
        </authorList>
    </citation>
    <scope>NUCLEOTIDE SEQUENCE</scope>
</reference>
<gene>
    <name evidence="1" type="ORF">METZ01_LOCUS405046</name>
</gene>
<dbReference type="InterPro" id="IPR043709">
    <property type="entry name" value="DUF5649"/>
</dbReference>
<organism evidence="1">
    <name type="scientific">marine metagenome</name>
    <dbReference type="NCBI Taxonomy" id="408172"/>
    <lineage>
        <taxon>unclassified sequences</taxon>
        <taxon>metagenomes</taxon>
        <taxon>ecological metagenomes</taxon>
    </lineage>
</organism>
<dbReference type="EMBL" id="UINC01156012">
    <property type="protein sequence ID" value="SVD52192.1"/>
    <property type="molecule type" value="Genomic_DNA"/>
</dbReference>
<sequence>VSLNTPGSSGRARIKGGAGGTTLDVAASSVGGHLQLHSLNGITDSGTITVGAYLIVTTHDNNGSINLDQLAVDGPFHLNTHGTGNVTVVNDAHIVFASDRTIGGNLAVTARTGNISDHP</sequence>
<dbReference type="AlphaFoldDB" id="A0A382W078"/>
<proteinExistence type="predicted"/>
<feature type="non-terminal residue" evidence="1">
    <location>
        <position position="1"/>
    </location>
</feature>
<protein>
    <submittedName>
        <fullName evidence="1">Uncharacterized protein</fullName>
    </submittedName>
</protein>
<accession>A0A382W078</accession>
<feature type="non-terminal residue" evidence="1">
    <location>
        <position position="119"/>
    </location>
</feature>
<dbReference type="Pfam" id="PF18886">
    <property type="entry name" value="DUF5649"/>
    <property type="match status" value="1"/>
</dbReference>
<name>A0A382W078_9ZZZZ</name>